<protein>
    <submittedName>
        <fullName evidence="7">Zinc finger protein, putative</fullName>
    </submittedName>
</protein>
<dbReference type="VEuPathDB" id="PlasmoDB:PmUG01_10021700"/>
<sequence>MCRNFMKNLCFKSKKECNFAHHVEELRSTDEFYKTTLCKFFLNGYCKADTNCRHAHGHKELKYRSGNNIFQDSGNINNNRVNTNMNINMNSDDDNYDIKEINEDSENSKSDVNNKDSLNNLKSLENYSLNERKGRTTIREVEESVLSMYDMKKDNNQKKRENFLNNSRKLMSISTKDTYCFLSNDLSKDELSSLSEDENQSQKTNEDAIFPQRSERAKLNSSDISKGYFKDGGYNLELPIILKEDDYPCDDINSENVHKSRVLQAEENNVDANVDVNVDNKNISNEIGHGRQPNVTKLNENNRINYNIDMDNTSTNNHEYDNSYGNRDSNTQNYQKKKNFSQEYNKNGYKNRRSLNNNNNNSNNSSNMNNNNYNYNYNNSTGNDFNYYYNNVSKNCVNNINTNNSNVMYAHGRYNNNIYEGNYCDSNNYGRNDYGRNDCDSNSYNNSSNNSRSYKNSINNNRSNNNNSNNNSSNNNSNNNNSSNNNSSNDNNFIINNNLSSLNMSNNCISNNNIVDNDTINYNNNIGSSNTDHIYNYTNNFRSYNGTMGNVNRYMNTNNFPYINVKQNNNYDITNSIANNKNSSTTNSNNNCCYNSHDYSPPTLNNIEKASKYFRGKKRIAQNCMSFETRNSSNLDNRNFDSRNLDNNLENIIQENNSSSNSNNCNMNADGNHMSNGFNFGKYVHNPDNHNNRHRKIYNDMYINKGNNNGNSNGNNNGYNNASNVNYNCIYDYDGSHINTNNTCMENSGNTYYNNIDPILHNNMYNNMVHNNVYNNSYNSYKGFDTKTLANSNISGNINSNSYEGKQRKNLINNNAYNETCYKDSQENSTIIINKTKITACNNTNLNNETNLSNDNMLYKNNKYYSPRNLKNEKIQSGRVLTADKLKKHNNDELNIPSKILDHYCKSEKEYKESNNREQNTNEEKGSTLYYMHNNNNIKKNTVNTGNEHTHMYDNSCHNICEQNCSSSNYSTFKTLTSFISPLKGSSTEERARVKKQLVQYDKEKKENVIMEKNKSQNCILQNNILEKSGSHNIISQSTNSEYEDTPYMSLQNNCSPDDISQNNVHERNSKSKKYSTNEQLKTCVSCYQYIKKVAPFEDSLIELSCLNCGQLIKKSLCQMIIELLKPQVQYLISDINFYVQYYQD</sequence>
<evidence type="ECO:0000256" key="5">
    <source>
        <dbReference type="SAM" id="MobiDB-lite"/>
    </source>
</evidence>
<keyword evidence="3 4" id="KW-0862">Zinc</keyword>
<feature type="domain" description="C3H1-type" evidence="6">
    <location>
        <begin position="1"/>
        <end position="24"/>
    </location>
</feature>
<dbReference type="Gene3D" id="3.30.1370.210">
    <property type="match status" value="1"/>
</dbReference>
<feature type="region of interest" description="Disordered" evidence="5">
    <location>
        <begin position="440"/>
        <end position="491"/>
    </location>
</feature>
<dbReference type="InterPro" id="IPR000571">
    <property type="entry name" value="Znf_CCCH"/>
</dbReference>
<evidence type="ECO:0000256" key="1">
    <source>
        <dbReference type="ARBA" id="ARBA00022723"/>
    </source>
</evidence>
<feature type="region of interest" description="Disordered" evidence="5">
    <location>
        <begin position="308"/>
        <end position="334"/>
    </location>
</feature>
<dbReference type="EMBL" id="LT594498">
    <property type="protein sequence ID" value="SBT71646.1"/>
    <property type="molecule type" value="Genomic_DNA"/>
</dbReference>
<dbReference type="Proteomes" id="UP000219799">
    <property type="component" value="Chromosome 10"/>
</dbReference>
<evidence type="ECO:0000256" key="3">
    <source>
        <dbReference type="ARBA" id="ARBA00022833"/>
    </source>
</evidence>
<proteinExistence type="predicted"/>
<feature type="zinc finger region" description="C3H1-type" evidence="4">
    <location>
        <begin position="1"/>
        <end position="24"/>
    </location>
</feature>
<feature type="zinc finger region" description="C3H1-type" evidence="4">
    <location>
        <begin position="32"/>
        <end position="59"/>
    </location>
</feature>
<name>A0A1C3KDH1_PLAMA</name>
<evidence type="ECO:0000259" key="6">
    <source>
        <dbReference type="PROSITE" id="PS50103"/>
    </source>
</evidence>
<organism evidence="7 8">
    <name type="scientific">Plasmodium malariae</name>
    <dbReference type="NCBI Taxonomy" id="5858"/>
    <lineage>
        <taxon>Eukaryota</taxon>
        <taxon>Sar</taxon>
        <taxon>Alveolata</taxon>
        <taxon>Apicomplexa</taxon>
        <taxon>Aconoidasida</taxon>
        <taxon>Haemosporida</taxon>
        <taxon>Plasmodiidae</taxon>
        <taxon>Plasmodium</taxon>
        <taxon>Plasmodium (Plasmodium)</taxon>
    </lineage>
</organism>
<accession>A0A1C3KDH1</accession>
<dbReference type="AlphaFoldDB" id="A0A1C3KDH1"/>
<feature type="region of interest" description="Disordered" evidence="5">
    <location>
        <begin position="347"/>
        <end position="377"/>
    </location>
</feature>
<dbReference type="PROSITE" id="PS50103">
    <property type="entry name" value="ZF_C3H1"/>
    <property type="match status" value="2"/>
</dbReference>
<dbReference type="SMART" id="SM00356">
    <property type="entry name" value="ZnF_C3H1"/>
    <property type="match status" value="1"/>
</dbReference>
<evidence type="ECO:0000313" key="7">
    <source>
        <dbReference type="EMBL" id="SBT71646.1"/>
    </source>
</evidence>
<feature type="compositionally biased region" description="Low complexity" evidence="5">
    <location>
        <begin position="356"/>
        <end position="377"/>
    </location>
</feature>
<dbReference type="InterPro" id="IPR036855">
    <property type="entry name" value="Znf_CCCH_sf"/>
</dbReference>
<gene>
    <name evidence="7" type="primary">PmlGA01_100012600</name>
    <name evidence="7" type="ORF">PMLGA01_100012600</name>
</gene>
<dbReference type="SUPFAM" id="SSF90229">
    <property type="entry name" value="CCCH zinc finger"/>
    <property type="match status" value="1"/>
</dbReference>
<evidence type="ECO:0000256" key="2">
    <source>
        <dbReference type="ARBA" id="ARBA00022771"/>
    </source>
</evidence>
<evidence type="ECO:0000313" key="8">
    <source>
        <dbReference type="Proteomes" id="UP000219799"/>
    </source>
</evidence>
<keyword evidence="2 4" id="KW-0863">Zinc-finger</keyword>
<keyword evidence="1 4" id="KW-0479">Metal-binding</keyword>
<dbReference type="GO" id="GO:0008270">
    <property type="term" value="F:zinc ion binding"/>
    <property type="evidence" value="ECO:0007669"/>
    <property type="project" value="UniProtKB-KW"/>
</dbReference>
<feature type="domain" description="C3H1-type" evidence="6">
    <location>
        <begin position="32"/>
        <end position="59"/>
    </location>
</feature>
<reference evidence="7 8" key="1">
    <citation type="submission" date="2016-06" db="EMBL/GenBank/DDBJ databases">
        <authorList>
            <consortium name="Pathogen Informatics"/>
        </authorList>
    </citation>
    <scope>NUCLEOTIDE SEQUENCE [LARGE SCALE GENOMIC DNA]</scope>
    <source>
        <strain evidence="7">PmlGA01</strain>
    </source>
</reference>
<evidence type="ECO:0000256" key="4">
    <source>
        <dbReference type="PROSITE-ProRule" id="PRU00723"/>
    </source>
</evidence>